<reference evidence="1 2" key="1">
    <citation type="submission" date="2015-09" db="EMBL/GenBank/DDBJ databases">
        <title>Trachymyrmex cornetzi WGS genome.</title>
        <authorList>
            <person name="Nygaard S."/>
            <person name="Hu H."/>
            <person name="Boomsma J."/>
            <person name="Zhang G."/>
        </authorList>
    </citation>
    <scope>NUCLEOTIDE SEQUENCE [LARGE SCALE GENOMIC DNA]</scope>
    <source>
        <strain evidence="1">Tcor2-1</strain>
        <tissue evidence="1">Whole body</tissue>
    </source>
</reference>
<organism evidence="1 2">
    <name type="scientific">Trachymyrmex cornetzi</name>
    <dbReference type="NCBI Taxonomy" id="471704"/>
    <lineage>
        <taxon>Eukaryota</taxon>
        <taxon>Metazoa</taxon>
        <taxon>Ecdysozoa</taxon>
        <taxon>Arthropoda</taxon>
        <taxon>Hexapoda</taxon>
        <taxon>Insecta</taxon>
        <taxon>Pterygota</taxon>
        <taxon>Neoptera</taxon>
        <taxon>Endopterygota</taxon>
        <taxon>Hymenoptera</taxon>
        <taxon>Apocrita</taxon>
        <taxon>Aculeata</taxon>
        <taxon>Formicoidea</taxon>
        <taxon>Formicidae</taxon>
        <taxon>Myrmicinae</taxon>
        <taxon>Trachymyrmex</taxon>
    </lineage>
</organism>
<accession>A0A195DVF4</accession>
<evidence type="ECO:0000313" key="2">
    <source>
        <dbReference type="Proteomes" id="UP000078492"/>
    </source>
</evidence>
<dbReference type="Proteomes" id="UP000078492">
    <property type="component" value="Unassembled WGS sequence"/>
</dbReference>
<keyword evidence="2" id="KW-1185">Reference proteome</keyword>
<dbReference type="AlphaFoldDB" id="A0A195DVF4"/>
<sequence>IGRPRKNCYLNHKIPCGYVGERNWDRRPFAWSTRQLAYPATVVNQLGNK</sequence>
<name>A0A195DVF4_9HYME</name>
<evidence type="ECO:0000313" key="1">
    <source>
        <dbReference type="EMBL" id="KYN16885.1"/>
    </source>
</evidence>
<dbReference type="EMBL" id="KQ980295">
    <property type="protein sequence ID" value="KYN16885.1"/>
    <property type="molecule type" value="Genomic_DNA"/>
</dbReference>
<proteinExistence type="predicted"/>
<protein>
    <submittedName>
        <fullName evidence="1">Uncharacterized protein</fullName>
    </submittedName>
</protein>
<gene>
    <name evidence="1" type="ORF">ALC57_10864</name>
</gene>
<feature type="non-terminal residue" evidence="1">
    <location>
        <position position="1"/>
    </location>
</feature>